<feature type="region of interest" description="Disordered" evidence="1">
    <location>
        <begin position="176"/>
        <end position="274"/>
    </location>
</feature>
<feature type="compositionally biased region" description="Polar residues" evidence="1">
    <location>
        <begin position="747"/>
        <end position="762"/>
    </location>
</feature>
<evidence type="ECO:0000313" key="2">
    <source>
        <dbReference type="EMBL" id="GFU18035.1"/>
    </source>
</evidence>
<comment type="caution">
    <text evidence="2">The sequence shown here is derived from an EMBL/GenBank/DDBJ whole genome shotgun (WGS) entry which is preliminary data.</text>
</comment>
<protein>
    <submittedName>
        <fullName evidence="2">Uncharacterized protein</fullName>
    </submittedName>
</protein>
<feature type="region of interest" description="Disordered" evidence="1">
    <location>
        <begin position="138"/>
        <end position="160"/>
    </location>
</feature>
<keyword evidence="3" id="KW-1185">Reference proteome</keyword>
<accession>A0A8X6UJZ5</accession>
<gene>
    <name evidence="2" type="primary">AVEN_242653_1</name>
    <name evidence="2" type="ORF">NPIL_445171</name>
</gene>
<organism evidence="2 3">
    <name type="scientific">Nephila pilipes</name>
    <name type="common">Giant wood spider</name>
    <name type="synonym">Nephila maculata</name>
    <dbReference type="NCBI Taxonomy" id="299642"/>
    <lineage>
        <taxon>Eukaryota</taxon>
        <taxon>Metazoa</taxon>
        <taxon>Ecdysozoa</taxon>
        <taxon>Arthropoda</taxon>
        <taxon>Chelicerata</taxon>
        <taxon>Arachnida</taxon>
        <taxon>Araneae</taxon>
        <taxon>Araneomorphae</taxon>
        <taxon>Entelegynae</taxon>
        <taxon>Araneoidea</taxon>
        <taxon>Nephilidae</taxon>
        <taxon>Nephila</taxon>
    </lineage>
</organism>
<sequence>MSTSLYIASTMDKYKKKSLKFMGFSRDLRNEERNSKRALSRLQRFSLLRPVSDDEDQKSIKEGSSKIPMFGKPKAPAVIRVEMLQKWKQEKMLKKQQESKLKKPAFKVGGIEHKPPPVLDSKSLFAVDMTSSRSFKSRMQISQFQSEKNQSKLVKDPNTSNTSHMIVGNKISHLQPQSKLVQKPGNSNTLKMVPNSKSLKLPSTNSKAAMPNTFQSKLVKNKQDQSSITKRQPVPTSKLKEPTKESHFQSSSTKPKIDYTVPNDVKSKISSGLRKPTNSRILNKVSEQTHQTAIPKKNTSRTVDAKSNQKGIPVKSNIAKNIPAKSSAVSSKLKGSVLENANKNEKKTIESKKKELKNPVKEDSDISLVSDPKNITFRSELSTIEPVANVRKSFAPDGFIFRPPIELNCSLFLEDGPSSIFTRIKNEYERTSTPKQNAIKQWQNLEKDIEDDNEFIKKKGDEDTSILSSAVNSVLIKDNEALEHHPAQSENDGEEAASFSYQESNFVTDSDPSQENKLEEAENAFHFIPLEKAEAETPSKIDQCATEIAELPINEAVNPYDLEQLENIENDKSLSNGSVKNNLTSNFELRTRNFRRSEKPALESINESLETTEKFPNSSKKKSVLNTDFTPRRSLRLAKLSCESDSAETLLDVKKPVLFGTPTPRRSLRLAKHSCESSSPENLLNVRRPTLFGTPEVFSDEKISKRSGLTYDFERLELEDSSLFRSAHPRKVSLLYTPPQKGEPSMSKKSINGNLISFSPAS</sequence>
<dbReference type="Proteomes" id="UP000887013">
    <property type="component" value="Unassembled WGS sequence"/>
</dbReference>
<feature type="compositionally biased region" description="Polar residues" evidence="1">
    <location>
        <begin position="138"/>
        <end position="148"/>
    </location>
</feature>
<feature type="compositionally biased region" description="Polar residues" evidence="1">
    <location>
        <begin position="300"/>
        <end position="310"/>
    </location>
</feature>
<feature type="compositionally biased region" description="Basic and acidic residues" evidence="1">
    <location>
        <begin position="238"/>
        <end position="247"/>
    </location>
</feature>
<dbReference type="EMBL" id="BMAW01080092">
    <property type="protein sequence ID" value="GFU18035.1"/>
    <property type="molecule type" value="Genomic_DNA"/>
</dbReference>
<name>A0A8X6UJZ5_NEPPI</name>
<evidence type="ECO:0000256" key="1">
    <source>
        <dbReference type="SAM" id="MobiDB-lite"/>
    </source>
</evidence>
<evidence type="ECO:0000313" key="3">
    <source>
        <dbReference type="Proteomes" id="UP000887013"/>
    </source>
</evidence>
<feature type="compositionally biased region" description="Polar residues" evidence="1">
    <location>
        <begin position="176"/>
        <end position="230"/>
    </location>
</feature>
<feature type="region of interest" description="Disordered" evidence="1">
    <location>
        <begin position="735"/>
        <end position="762"/>
    </location>
</feature>
<dbReference type="OrthoDB" id="6436862at2759"/>
<dbReference type="AlphaFoldDB" id="A0A8X6UJZ5"/>
<reference evidence="2" key="1">
    <citation type="submission" date="2020-08" db="EMBL/GenBank/DDBJ databases">
        <title>Multicomponent nature underlies the extraordinary mechanical properties of spider dragline silk.</title>
        <authorList>
            <person name="Kono N."/>
            <person name="Nakamura H."/>
            <person name="Mori M."/>
            <person name="Yoshida Y."/>
            <person name="Ohtoshi R."/>
            <person name="Malay A.D."/>
            <person name="Moran D.A.P."/>
            <person name="Tomita M."/>
            <person name="Numata K."/>
            <person name="Arakawa K."/>
        </authorList>
    </citation>
    <scope>NUCLEOTIDE SEQUENCE</scope>
</reference>
<feature type="region of interest" description="Disordered" evidence="1">
    <location>
        <begin position="286"/>
        <end position="333"/>
    </location>
</feature>
<proteinExistence type="predicted"/>
<feature type="region of interest" description="Disordered" evidence="1">
    <location>
        <begin position="605"/>
        <end position="624"/>
    </location>
</feature>